<feature type="domain" description="Nitroreductase" evidence="6">
    <location>
        <begin position="40"/>
        <end position="189"/>
    </location>
</feature>
<dbReference type="EMBL" id="CP134146">
    <property type="protein sequence ID" value="WNC69513.1"/>
    <property type="molecule type" value="Genomic_DNA"/>
</dbReference>
<keyword evidence="4 5" id="KW-0560">Oxidoreductase</keyword>
<dbReference type="InterPro" id="IPR050461">
    <property type="entry name" value="Nitroreductase_HadB/RutE"/>
</dbReference>
<gene>
    <name evidence="7" type="ORF">RI845_05035</name>
</gene>
<dbReference type="RefSeq" id="WP_348388655.1">
    <property type="nucleotide sequence ID" value="NZ_CP134146.1"/>
</dbReference>
<dbReference type="EC" id="1.-.-.-" evidence="5"/>
<protein>
    <recommendedName>
        <fullName evidence="5">Putative NADH dehydrogenase/NAD(P)H nitroreductase RI845_05035</fullName>
        <ecNumber evidence="5">1.-.-.-</ecNumber>
    </recommendedName>
</protein>
<evidence type="ECO:0000313" key="7">
    <source>
        <dbReference type="EMBL" id="WNC69513.1"/>
    </source>
</evidence>
<dbReference type="InterPro" id="IPR029479">
    <property type="entry name" value="Nitroreductase"/>
</dbReference>
<evidence type="ECO:0000313" key="8">
    <source>
        <dbReference type="Proteomes" id="UP001248581"/>
    </source>
</evidence>
<dbReference type="HAMAP" id="MF_01204">
    <property type="entry name" value="Oxidoreductase_RutE_HadB"/>
    <property type="match status" value="1"/>
</dbReference>
<dbReference type="InterPro" id="IPR000415">
    <property type="entry name" value="Nitroreductase-like"/>
</dbReference>
<keyword evidence="1 5" id="KW-0285">Flavoprotein</keyword>
<dbReference type="GO" id="GO:0035527">
    <property type="term" value="F:3-hydroxypropionate dehydrogenase (NADP+) activity"/>
    <property type="evidence" value="ECO:0007669"/>
    <property type="project" value="UniProtKB-EC"/>
</dbReference>
<dbReference type="PANTHER" id="PTHR43543:SF1">
    <property type="entry name" value="MALONIC SEMIALDEHYDE REDUCTASE RUTE-RELATED"/>
    <property type="match status" value="1"/>
</dbReference>
<evidence type="ECO:0000256" key="2">
    <source>
        <dbReference type="ARBA" id="ARBA00022643"/>
    </source>
</evidence>
<accession>A0ABY9TL04</accession>
<comment type="similarity">
    <text evidence="5">Belongs to the nitroreductase family. HadB/RutE subfamily.</text>
</comment>
<dbReference type="Gene3D" id="3.40.109.10">
    <property type="entry name" value="NADH Oxidase"/>
    <property type="match status" value="1"/>
</dbReference>
<dbReference type="PANTHER" id="PTHR43543">
    <property type="entry name" value="MALONIC SEMIALDEHYDE REDUCTASE RUTE-RELATED"/>
    <property type="match status" value="1"/>
</dbReference>
<dbReference type="CDD" id="cd02148">
    <property type="entry name" value="RutE-like"/>
    <property type="match status" value="1"/>
</dbReference>
<dbReference type="InterPro" id="IPR023936">
    <property type="entry name" value="RutE-like"/>
</dbReference>
<sequence length="223" mass="24917">MDKPQFTEQQLHAIKSAQLKADELKIQSPILDDNALDLIIREARSHNGWLDKPVSDDLLKQLYDIVKMGSTSMNTCPARFVFIRTDEAKQRLKKCLAPLNVDKVLSAPVTVIIGHDMEFFKHMPKLFAHNPGAQSLFENNPNMVSSTAFRNGTLQGGYLMIAARALGLDIGPMSGFNNQAADDEFFSGTSIKSNFLCSLGYGDTKKIFQRLPRFEFDEVCSLL</sequence>
<evidence type="ECO:0000256" key="4">
    <source>
        <dbReference type="ARBA" id="ARBA00023002"/>
    </source>
</evidence>
<comment type="cofactor">
    <cofactor evidence="5">
        <name>FMN</name>
        <dbReference type="ChEBI" id="CHEBI:58210"/>
    </cofactor>
</comment>
<proteinExistence type="inferred from homology"/>
<keyword evidence="5" id="KW-0520">NAD</keyword>
<evidence type="ECO:0000256" key="5">
    <source>
        <dbReference type="HAMAP-Rule" id="MF_01204"/>
    </source>
</evidence>
<evidence type="ECO:0000256" key="3">
    <source>
        <dbReference type="ARBA" id="ARBA00022857"/>
    </source>
</evidence>
<dbReference type="Pfam" id="PF00881">
    <property type="entry name" value="Nitroreductase"/>
    <property type="match status" value="1"/>
</dbReference>
<organism evidence="7 8">
    <name type="scientific">Thalassotalea nanhaiensis</name>
    <dbReference type="NCBI Taxonomy" id="3065648"/>
    <lineage>
        <taxon>Bacteria</taxon>
        <taxon>Pseudomonadati</taxon>
        <taxon>Pseudomonadota</taxon>
        <taxon>Gammaproteobacteria</taxon>
        <taxon>Alteromonadales</taxon>
        <taxon>Colwelliaceae</taxon>
        <taxon>Thalassotalea</taxon>
    </lineage>
</organism>
<reference evidence="8" key="1">
    <citation type="submission" date="2023-09" db="EMBL/GenBank/DDBJ databases">
        <authorList>
            <person name="Li S."/>
            <person name="Li X."/>
            <person name="Zhang C."/>
            <person name="Zhao Z."/>
        </authorList>
    </citation>
    <scope>NUCLEOTIDE SEQUENCE [LARGE SCALE GENOMIC DNA]</scope>
    <source>
        <strain evidence="8">SQ345</strain>
    </source>
</reference>
<keyword evidence="3 5" id="KW-0521">NADP</keyword>
<keyword evidence="2 5" id="KW-0288">FMN</keyword>
<evidence type="ECO:0000256" key="1">
    <source>
        <dbReference type="ARBA" id="ARBA00022630"/>
    </source>
</evidence>
<evidence type="ECO:0000259" key="6">
    <source>
        <dbReference type="Pfam" id="PF00881"/>
    </source>
</evidence>
<dbReference type="NCBIfam" id="NF003768">
    <property type="entry name" value="PRK05365.1"/>
    <property type="match status" value="1"/>
</dbReference>
<dbReference type="Proteomes" id="UP001248581">
    <property type="component" value="Chromosome"/>
</dbReference>
<keyword evidence="8" id="KW-1185">Reference proteome</keyword>
<dbReference type="SUPFAM" id="SSF55469">
    <property type="entry name" value="FMN-dependent nitroreductase-like"/>
    <property type="match status" value="1"/>
</dbReference>
<name>A0ABY9TL04_9GAMM</name>